<dbReference type="Pfam" id="PF03734">
    <property type="entry name" value="YkuD"/>
    <property type="match status" value="1"/>
</dbReference>
<name>A0ABV3EZD3_9ACTN</name>
<evidence type="ECO:0000313" key="10">
    <source>
        <dbReference type="Proteomes" id="UP001551584"/>
    </source>
</evidence>
<feature type="region of interest" description="Disordered" evidence="6">
    <location>
        <begin position="47"/>
        <end position="77"/>
    </location>
</feature>
<feature type="chain" id="PRO_5047222815" evidence="7">
    <location>
        <begin position="23"/>
        <end position="188"/>
    </location>
</feature>
<keyword evidence="10" id="KW-1185">Reference proteome</keyword>
<comment type="caution">
    <text evidence="9">The sequence shown here is derived from an EMBL/GenBank/DDBJ whole genome shotgun (WGS) entry which is preliminary data.</text>
</comment>
<evidence type="ECO:0000256" key="7">
    <source>
        <dbReference type="SAM" id="SignalP"/>
    </source>
</evidence>
<dbReference type="EMBL" id="JBEZNA010000132">
    <property type="protein sequence ID" value="MEU9581582.1"/>
    <property type="molecule type" value="Genomic_DNA"/>
</dbReference>
<evidence type="ECO:0000313" key="9">
    <source>
        <dbReference type="EMBL" id="MEU9581582.1"/>
    </source>
</evidence>
<reference evidence="9 10" key="1">
    <citation type="submission" date="2024-06" db="EMBL/GenBank/DDBJ databases">
        <title>The Natural Products Discovery Center: Release of the First 8490 Sequenced Strains for Exploring Actinobacteria Biosynthetic Diversity.</title>
        <authorList>
            <person name="Kalkreuter E."/>
            <person name="Kautsar S.A."/>
            <person name="Yang D."/>
            <person name="Bader C.D."/>
            <person name="Teijaro C.N."/>
            <person name="Fluegel L."/>
            <person name="Davis C.M."/>
            <person name="Simpson J.R."/>
            <person name="Lauterbach L."/>
            <person name="Steele A.D."/>
            <person name="Gui C."/>
            <person name="Meng S."/>
            <person name="Li G."/>
            <person name="Viehrig K."/>
            <person name="Ye F."/>
            <person name="Su P."/>
            <person name="Kiefer A.F."/>
            <person name="Nichols A."/>
            <person name="Cepeda A.J."/>
            <person name="Yan W."/>
            <person name="Fan B."/>
            <person name="Jiang Y."/>
            <person name="Adhikari A."/>
            <person name="Zheng C.-J."/>
            <person name="Schuster L."/>
            <person name="Cowan T.M."/>
            <person name="Smanski M.J."/>
            <person name="Chevrette M.G."/>
            <person name="De Carvalho L.P.S."/>
            <person name="Shen B."/>
        </authorList>
    </citation>
    <scope>NUCLEOTIDE SEQUENCE [LARGE SCALE GENOMIC DNA]</scope>
    <source>
        <strain evidence="9 10">NPDC048117</strain>
    </source>
</reference>
<dbReference type="Proteomes" id="UP001551584">
    <property type="component" value="Unassembled WGS sequence"/>
</dbReference>
<dbReference type="SUPFAM" id="SSF141523">
    <property type="entry name" value="L,D-transpeptidase catalytic domain-like"/>
    <property type="match status" value="1"/>
</dbReference>
<feature type="domain" description="L,D-TPase catalytic" evidence="8">
    <location>
        <begin position="51"/>
        <end position="176"/>
    </location>
</feature>
<sequence length="188" mass="20248">MATGSRWVRGVCGASVVLAAVAGTTGMTGAAGAPVAARPEVTLVFDKNPADPSRSTLTVHRDGQRQARYRAGSGDGSTDDCAAGRGWLPDGDWRILLKDRRFKGGKVRGYGIRLENMRCAGGAATRTEMFVHSEMHRDGGQGDDEPRRWDGEADYLSDGCVKLRPDDIKDLFARLDGLGWPERLKVTG</sequence>
<evidence type="ECO:0000256" key="1">
    <source>
        <dbReference type="ARBA" id="ARBA00004752"/>
    </source>
</evidence>
<proteinExistence type="predicted"/>
<evidence type="ECO:0000256" key="6">
    <source>
        <dbReference type="SAM" id="MobiDB-lite"/>
    </source>
</evidence>
<keyword evidence="4" id="KW-0573">Peptidoglycan synthesis</keyword>
<keyword evidence="3" id="KW-0133">Cell shape</keyword>
<keyword evidence="7" id="KW-0732">Signal</keyword>
<keyword evidence="5" id="KW-0961">Cell wall biogenesis/degradation</keyword>
<accession>A0ABV3EZD3</accession>
<dbReference type="CDD" id="cd16913">
    <property type="entry name" value="YkuD_like"/>
    <property type="match status" value="1"/>
</dbReference>
<evidence type="ECO:0000256" key="3">
    <source>
        <dbReference type="ARBA" id="ARBA00022960"/>
    </source>
</evidence>
<evidence type="ECO:0000259" key="8">
    <source>
        <dbReference type="Pfam" id="PF03734"/>
    </source>
</evidence>
<dbReference type="Gene3D" id="2.40.440.10">
    <property type="entry name" value="L,D-transpeptidase catalytic domain-like"/>
    <property type="match status" value="1"/>
</dbReference>
<evidence type="ECO:0000256" key="4">
    <source>
        <dbReference type="ARBA" id="ARBA00022984"/>
    </source>
</evidence>
<evidence type="ECO:0000256" key="5">
    <source>
        <dbReference type="ARBA" id="ARBA00023316"/>
    </source>
</evidence>
<gene>
    <name evidence="9" type="ORF">AB0D95_30690</name>
</gene>
<feature type="signal peptide" evidence="7">
    <location>
        <begin position="1"/>
        <end position="22"/>
    </location>
</feature>
<keyword evidence="2" id="KW-0808">Transferase</keyword>
<evidence type="ECO:0000256" key="2">
    <source>
        <dbReference type="ARBA" id="ARBA00022679"/>
    </source>
</evidence>
<comment type="pathway">
    <text evidence="1">Cell wall biogenesis; peptidoglycan biosynthesis.</text>
</comment>
<dbReference type="InterPro" id="IPR005490">
    <property type="entry name" value="LD_TPept_cat_dom"/>
</dbReference>
<dbReference type="InterPro" id="IPR038063">
    <property type="entry name" value="Transpep_catalytic_dom"/>
</dbReference>
<protein>
    <submittedName>
        <fullName evidence="9">L,D-transpeptidase family protein</fullName>
    </submittedName>
</protein>
<organism evidence="9 10">
    <name type="scientific">Streptomyces chilikensis</name>
    <dbReference type="NCBI Taxonomy" id="1194079"/>
    <lineage>
        <taxon>Bacteria</taxon>
        <taxon>Bacillati</taxon>
        <taxon>Actinomycetota</taxon>
        <taxon>Actinomycetes</taxon>
        <taxon>Kitasatosporales</taxon>
        <taxon>Streptomycetaceae</taxon>
        <taxon>Streptomyces</taxon>
    </lineage>
</organism>
<dbReference type="RefSeq" id="WP_166027013.1">
    <property type="nucleotide sequence ID" value="NZ_JBEZNA010000132.1"/>
</dbReference>